<proteinExistence type="predicted"/>
<name>A0A699Z2G8_HAELA</name>
<reference evidence="2 3" key="1">
    <citation type="submission" date="2020-02" db="EMBL/GenBank/DDBJ databases">
        <title>Draft genome sequence of Haematococcus lacustris strain NIES-144.</title>
        <authorList>
            <person name="Morimoto D."/>
            <person name="Nakagawa S."/>
            <person name="Yoshida T."/>
            <person name="Sawayama S."/>
        </authorList>
    </citation>
    <scope>NUCLEOTIDE SEQUENCE [LARGE SCALE GENOMIC DNA]</scope>
    <source>
        <strain evidence="2 3">NIES-144</strain>
    </source>
</reference>
<evidence type="ECO:0000313" key="3">
    <source>
        <dbReference type="Proteomes" id="UP000485058"/>
    </source>
</evidence>
<evidence type="ECO:0000313" key="2">
    <source>
        <dbReference type="EMBL" id="GFH13658.1"/>
    </source>
</evidence>
<dbReference type="Proteomes" id="UP000485058">
    <property type="component" value="Unassembled WGS sequence"/>
</dbReference>
<dbReference type="EMBL" id="BLLF01000636">
    <property type="protein sequence ID" value="GFH13658.1"/>
    <property type="molecule type" value="Genomic_DNA"/>
</dbReference>
<accession>A0A699Z2G8</accession>
<feature type="region of interest" description="Disordered" evidence="1">
    <location>
        <begin position="1"/>
        <end position="46"/>
    </location>
</feature>
<dbReference type="AlphaFoldDB" id="A0A699Z2G8"/>
<keyword evidence="3" id="KW-1185">Reference proteome</keyword>
<gene>
    <name evidence="2" type="ORF">HaLaN_09587</name>
</gene>
<evidence type="ECO:0000256" key="1">
    <source>
        <dbReference type="SAM" id="MobiDB-lite"/>
    </source>
</evidence>
<protein>
    <submittedName>
        <fullName evidence="2">Uncharacterized protein</fullName>
    </submittedName>
</protein>
<organism evidence="2 3">
    <name type="scientific">Haematococcus lacustris</name>
    <name type="common">Green alga</name>
    <name type="synonym">Haematococcus pluvialis</name>
    <dbReference type="NCBI Taxonomy" id="44745"/>
    <lineage>
        <taxon>Eukaryota</taxon>
        <taxon>Viridiplantae</taxon>
        <taxon>Chlorophyta</taxon>
        <taxon>core chlorophytes</taxon>
        <taxon>Chlorophyceae</taxon>
        <taxon>CS clade</taxon>
        <taxon>Chlamydomonadales</taxon>
        <taxon>Haematococcaceae</taxon>
        <taxon>Haematococcus</taxon>
    </lineage>
</organism>
<comment type="caution">
    <text evidence="2">The sequence shown here is derived from an EMBL/GenBank/DDBJ whole genome shotgun (WGS) entry which is preliminary data.</text>
</comment>
<sequence>MTIELKWAGRHARAGRQVGKQVGRQVGRQMGRQVGRQASNSGQGEVAGSVCCAGHGGPHPFPAEHKLYAGV</sequence>